<dbReference type="GO" id="GO:2000022">
    <property type="term" value="P:regulation of jasmonic acid mediated signaling pathway"/>
    <property type="evidence" value="ECO:0000318"/>
    <property type="project" value="GO_Central"/>
</dbReference>
<keyword evidence="3" id="KW-1185">Reference proteome</keyword>
<proteinExistence type="inferred from homology"/>
<dbReference type="InterPro" id="IPR010399">
    <property type="entry name" value="Tify_dom"/>
</dbReference>
<dbReference type="STRING" id="51240.A0A2I4DE83"/>
<dbReference type="PANTHER" id="PTHR33077">
    <property type="entry name" value="PROTEIN TIFY 4A-RELATED-RELATED"/>
    <property type="match status" value="1"/>
</dbReference>
<evidence type="ECO:0000256" key="1">
    <source>
        <dbReference type="ARBA" id="ARBA00008614"/>
    </source>
</evidence>
<keyword evidence="2" id="KW-1184">Jasmonic acid signaling pathway</keyword>
<gene>
    <name evidence="4" type="primary">LOC108979265</name>
</gene>
<accession>A0A2I4DE83</accession>
<dbReference type="PANTHER" id="PTHR33077:SF140">
    <property type="entry name" value="PROTEIN TIFY 10B"/>
    <property type="match status" value="1"/>
</dbReference>
<comment type="function">
    <text evidence="2">Repressor of jasmonate responses.</text>
</comment>
<dbReference type="RefSeq" id="XP_018805458.1">
    <property type="nucleotide sequence ID" value="XM_018949913.2"/>
</dbReference>
<evidence type="ECO:0000313" key="3">
    <source>
        <dbReference type="Proteomes" id="UP000235220"/>
    </source>
</evidence>
<dbReference type="InterPro" id="IPR040390">
    <property type="entry name" value="TIFY/JAZ"/>
</dbReference>
<reference evidence="4" key="1">
    <citation type="submission" date="2025-08" db="UniProtKB">
        <authorList>
            <consortium name="RefSeq"/>
        </authorList>
    </citation>
    <scope>IDENTIFICATION</scope>
    <source>
        <tissue evidence="4">Leaves</tissue>
    </source>
</reference>
<dbReference type="AlphaFoldDB" id="A0A2I4DE83"/>
<dbReference type="FunCoup" id="A0A2I4DE83">
    <property type="interactions" value="1635"/>
</dbReference>
<dbReference type="InterPro" id="IPR018467">
    <property type="entry name" value="CCT_CS"/>
</dbReference>
<comment type="subcellular location">
    <subcellularLocation>
        <location evidence="2">Nucleus</location>
    </subcellularLocation>
</comment>
<dbReference type="OrthoDB" id="1937734at2759"/>
<keyword evidence="2" id="KW-0539">Nucleus</keyword>
<dbReference type="Gramene" id="Jr10_17700_p1">
    <property type="protein sequence ID" value="cds.Jr10_17700_p1"/>
    <property type="gene ID" value="Jr10_17700"/>
</dbReference>
<dbReference type="Proteomes" id="UP000235220">
    <property type="component" value="Chromosome 10"/>
</dbReference>
<dbReference type="GeneID" id="108979265"/>
<dbReference type="SMART" id="SM00979">
    <property type="entry name" value="TIFY"/>
    <property type="match status" value="1"/>
</dbReference>
<dbReference type="Pfam" id="PF06200">
    <property type="entry name" value="tify"/>
    <property type="match status" value="1"/>
</dbReference>
<dbReference type="Pfam" id="PF09425">
    <property type="entry name" value="Jas_motif"/>
    <property type="match status" value="1"/>
</dbReference>
<comment type="similarity">
    <text evidence="1 2">Belongs to the TIFY/JAZ family.</text>
</comment>
<protein>
    <recommendedName>
        <fullName evidence="2">Protein TIFY</fullName>
    </recommendedName>
    <alternativeName>
        <fullName evidence="2">Jasmonate ZIM domain-containing protein</fullName>
    </alternativeName>
</protein>
<dbReference type="KEGG" id="jre:108979265"/>
<evidence type="ECO:0000313" key="4">
    <source>
        <dbReference type="RefSeq" id="XP_018805458.1"/>
    </source>
</evidence>
<dbReference type="GO" id="GO:0005634">
    <property type="term" value="C:nucleus"/>
    <property type="evidence" value="ECO:0000318"/>
    <property type="project" value="GO_Central"/>
</dbReference>
<sequence length="272" mass="29461">MSSSPVFSEFSGKRSEKASFSLKCSLLSQYLKEKGSFGDLNLGMSCNVEGNGKVETYSQTAPTMNLFPITEKLSDFSSRNVVATQNLKPMDLFPQPPGFAASLPKEEVPEIATDSSRVDKSATAEPERAQMTIFYAGKVIVFNEFPAEKAKEIMLLASQGSSQSNPNNQNAFAASKLARIDSSSSIGTSSSFVPPSLGNKTIHEHIQLPPQPLANDLPIARRASLHRFLEKRKDRVTARAPYQYQTNNSAAAAPAKPVESKSWLGLAAQSPN</sequence>
<evidence type="ECO:0000256" key="2">
    <source>
        <dbReference type="RuleBase" id="RU369065"/>
    </source>
</evidence>
<comment type="domain">
    <text evidence="2">The jas domain is required for interaction with COI1.</text>
</comment>
<dbReference type="PROSITE" id="PS51320">
    <property type="entry name" value="TIFY"/>
    <property type="match status" value="1"/>
</dbReference>
<organism evidence="3 4">
    <name type="scientific">Juglans regia</name>
    <name type="common">English walnut</name>
    <dbReference type="NCBI Taxonomy" id="51240"/>
    <lineage>
        <taxon>Eukaryota</taxon>
        <taxon>Viridiplantae</taxon>
        <taxon>Streptophyta</taxon>
        <taxon>Embryophyta</taxon>
        <taxon>Tracheophyta</taxon>
        <taxon>Spermatophyta</taxon>
        <taxon>Magnoliopsida</taxon>
        <taxon>eudicotyledons</taxon>
        <taxon>Gunneridae</taxon>
        <taxon>Pentapetalae</taxon>
        <taxon>rosids</taxon>
        <taxon>fabids</taxon>
        <taxon>Fagales</taxon>
        <taxon>Juglandaceae</taxon>
        <taxon>Juglans</taxon>
    </lineage>
</organism>
<name>A0A2I4DE83_JUGRE</name>
<dbReference type="GO" id="GO:0009611">
    <property type="term" value="P:response to wounding"/>
    <property type="evidence" value="ECO:0000318"/>
    <property type="project" value="GO_Central"/>
</dbReference>
<dbReference type="GO" id="GO:0031347">
    <property type="term" value="P:regulation of defense response"/>
    <property type="evidence" value="ECO:0000318"/>
    <property type="project" value="GO_Central"/>
</dbReference>